<dbReference type="InterPro" id="IPR013870">
    <property type="entry name" value="Ribosomal_mL54"/>
</dbReference>
<dbReference type="Proteomes" id="UP000225706">
    <property type="component" value="Unassembled WGS sequence"/>
</dbReference>
<evidence type="ECO:0000256" key="7">
    <source>
        <dbReference type="ARBA" id="ARBA00035179"/>
    </source>
</evidence>
<keyword evidence="4" id="KW-0496">Mitochondrion</keyword>
<evidence type="ECO:0000313" key="9">
    <source>
        <dbReference type="Proteomes" id="UP000225706"/>
    </source>
</evidence>
<evidence type="ECO:0000313" key="8">
    <source>
        <dbReference type="EMBL" id="PFX34859.1"/>
    </source>
</evidence>
<keyword evidence="5" id="KW-0687">Ribonucleoprotein</keyword>
<comment type="similarity">
    <text evidence="6">Belongs to the mitochondrion-specific ribosomal protein mL54 family.</text>
</comment>
<accession>A0A2B4T0C3</accession>
<keyword evidence="3 8" id="KW-0689">Ribosomal protein</keyword>
<dbReference type="Pfam" id="PF08561">
    <property type="entry name" value="Ribosomal_L37"/>
    <property type="match status" value="1"/>
</dbReference>
<evidence type="ECO:0000256" key="1">
    <source>
        <dbReference type="ARBA" id="ARBA00004173"/>
    </source>
</evidence>
<evidence type="ECO:0000256" key="4">
    <source>
        <dbReference type="ARBA" id="ARBA00023128"/>
    </source>
</evidence>
<evidence type="ECO:0000256" key="2">
    <source>
        <dbReference type="ARBA" id="ARBA00022946"/>
    </source>
</evidence>
<keyword evidence="9" id="KW-1185">Reference proteome</keyword>
<dbReference type="PANTHER" id="PTHR28595">
    <property type="entry name" value="39S RIBOSOMAL PROTEIN L54, MITOCHONDRIAL"/>
    <property type="match status" value="1"/>
</dbReference>
<dbReference type="OrthoDB" id="10252718at2759"/>
<dbReference type="PANTHER" id="PTHR28595:SF1">
    <property type="entry name" value="LARGE RIBOSOMAL SUBUNIT PROTEIN ML54"/>
    <property type="match status" value="1"/>
</dbReference>
<protein>
    <recommendedName>
        <fullName evidence="7">Large ribosomal subunit protein mL54</fullName>
    </recommendedName>
</protein>
<dbReference type="STRING" id="50429.A0A2B4T0C3"/>
<sequence length="113" mass="13051">MAAAMVKYVVQGLWRKQLLTARICTSLTAQPTFLFSSESGGGEQKLCQGINYLKDGSDPPLLPDSEYPDWLWEVLQPKQPVDEEPDDLNNKTYWRRLRKIRLRQANASRKKKK</sequence>
<gene>
    <name evidence="8" type="primary">MRPL54</name>
    <name evidence="8" type="ORF">AWC38_SpisGene140</name>
</gene>
<comment type="subcellular location">
    <subcellularLocation>
        <location evidence="1">Mitochondrion</location>
    </subcellularLocation>
</comment>
<evidence type="ECO:0000256" key="5">
    <source>
        <dbReference type="ARBA" id="ARBA00023274"/>
    </source>
</evidence>
<organism evidence="8 9">
    <name type="scientific">Stylophora pistillata</name>
    <name type="common">Smooth cauliflower coral</name>
    <dbReference type="NCBI Taxonomy" id="50429"/>
    <lineage>
        <taxon>Eukaryota</taxon>
        <taxon>Metazoa</taxon>
        <taxon>Cnidaria</taxon>
        <taxon>Anthozoa</taxon>
        <taxon>Hexacorallia</taxon>
        <taxon>Scleractinia</taxon>
        <taxon>Astrocoeniina</taxon>
        <taxon>Pocilloporidae</taxon>
        <taxon>Stylophora</taxon>
    </lineage>
</organism>
<reference evidence="9" key="1">
    <citation type="journal article" date="2017" name="bioRxiv">
        <title>Comparative analysis of the genomes of Stylophora pistillata and Acropora digitifera provides evidence for extensive differences between species of corals.</title>
        <authorList>
            <person name="Voolstra C.R."/>
            <person name="Li Y."/>
            <person name="Liew Y.J."/>
            <person name="Baumgarten S."/>
            <person name="Zoccola D."/>
            <person name="Flot J.-F."/>
            <person name="Tambutte S."/>
            <person name="Allemand D."/>
            <person name="Aranda M."/>
        </authorList>
    </citation>
    <scope>NUCLEOTIDE SEQUENCE [LARGE SCALE GENOMIC DNA]</scope>
</reference>
<proteinExistence type="inferred from homology"/>
<keyword evidence="2" id="KW-0809">Transit peptide</keyword>
<dbReference type="GO" id="GO:0003735">
    <property type="term" value="F:structural constituent of ribosome"/>
    <property type="evidence" value="ECO:0007669"/>
    <property type="project" value="TreeGrafter"/>
</dbReference>
<evidence type="ECO:0000256" key="6">
    <source>
        <dbReference type="ARBA" id="ARBA00033752"/>
    </source>
</evidence>
<dbReference type="GO" id="GO:0005762">
    <property type="term" value="C:mitochondrial large ribosomal subunit"/>
    <property type="evidence" value="ECO:0007669"/>
    <property type="project" value="TreeGrafter"/>
</dbReference>
<evidence type="ECO:0000256" key="3">
    <source>
        <dbReference type="ARBA" id="ARBA00022980"/>
    </source>
</evidence>
<name>A0A2B4T0C3_STYPI</name>
<dbReference type="EMBL" id="LSMT01000001">
    <property type="protein sequence ID" value="PFX34859.1"/>
    <property type="molecule type" value="Genomic_DNA"/>
</dbReference>
<comment type="caution">
    <text evidence="8">The sequence shown here is derived from an EMBL/GenBank/DDBJ whole genome shotgun (WGS) entry which is preliminary data.</text>
</comment>
<dbReference type="AlphaFoldDB" id="A0A2B4T0C3"/>